<dbReference type="AlphaFoldDB" id="A0A0F6SHN9"/>
<dbReference type="Proteomes" id="UP000034883">
    <property type="component" value="Chromosome"/>
</dbReference>
<evidence type="ECO:0000313" key="2">
    <source>
        <dbReference type="Proteomes" id="UP000034883"/>
    </source>
</evidence>
<evidence type="ECO:0008006" key="3">
    <source>
        <dbReference type="Google" id="ProtNLM"/>
    </source>
</evidence>
<dbReference type="STRING" id="927083.DB32_007923"/>
<dbReference type="InterPro" id="IPR011042">
    <property type="entry name" value="6-blade_b-propeller_TolB-like"/>
</dbReference>
<protein>
    <recommendedName>
        <fullName evidence="3">TolB protein</fullName>
    </recommendedName>
</protein>
<organism evidence="1 2">
    <name type="scientific">Sandaracinus amylolyticus</name>
    <dbReference type="NCBI Taxonomy" id="927083"/>
    <lineage>
        <taxon>Bacteria</taxon>
        <taxon>Pseudomonadati</taxon>
        <taxon>Myxococcota</taxon>
        <taxon>Polyangia</taxon>
        <taxon>Polyangiales</taxon>
        <taxon>Sandaracinaceae</taxon>
        <taxon>Sandaracinus</taxon>
    </lineage>
</organism>
<proteinExistence type="predicted"/>
<sequence>MLAGCAASGEDVATSDDHAPAALSDLPVLEVLVVESRGDALSFRRLDPATFDAVRAGEVGLREEALVDIPSVRCTSDNCPAGDFVAFSNVAGAARAITNGAPAAGVPLWTAADAPNCGPVPASGTGVCRQVRLRNLRPDQLERVYAELVELAPSGATTSVSIPEQPWNAEPDFGLAPAIPNGLWRFGELGRSSPPPPGLAGLSWWAFEGTTPPGEAFTFRFLVMVRGQVVRPTQRANVAAPDQPASDYPVVASGPSIATSQVDVSADGRYVVFATSSTTIGGAGTPAERSNVVRHDMLTGANVVVNVGAEASSNCRALSPSISDDGTRVAFEAQRCRLVARAGHSNQRSYVLVRDITAGTTTLASVATNGAYPNASSTTPRISGDGSTVVFQSLATDLVGGTRSACNRIYRYTVATGAVSHVSATRGTAPNAPAGFPACTALTPAGEDADVSDDGSVIVFRSDVALTTSDTNGEPDVYVYRQGGTTVDVYRASVSTTGGAVTGGEFDHAAVSGDGAFVAFSSTATGLLGASTGRHVYRRGSGAADAGTLERVTVRPDGSTPSGTGFATPWPALSQSGRFVSFWNSFTDVTNPARSFPGTQLVTCDMGGPTTPDALARCFVISRVQLTPSATFTALSGTVHAGARHGMACDDESEACYTVYQANGTGWGNLAATTPQVFVSPIGDPRDQMPAPSP</sequence>
<dbReference type="EMBL" id="CP011125">
    <property type="protein sequence ID" value="AKF10774.1"/>
    <property type="molecule type" value="Genomic_DNA"/>
</dbReference>
<evidence type="ECO:0000313" key="1">
    <source>
        <dbReference type="EMBL" id="AKF10774.1"/>
    </source>
</evidence>
<reference evidence="1 2" key="1">
    <citation type="submission" date="2015-03" db="EMBL/GenBank/DDBJ databases">
        <title>Genome assembly of Sandaracinus amylolyticus DSM 53668.</title>
        <authorList>
            <person name="Sharma G."/>
            <person name="Subramanian S."/>
        </authorList>
    </citation>
    <scope>NUCLEOTIDE SEQUENCE [LARGE SCALE GENOMIC DNA]</scope>
    <source>
        <strain evidence="1 2">DSM 53668</strain>
    </source>
</reference>
<dbReference type="Gene3D" id="2.120.10.30">
    <property type="entry name" value="TolB, C-terminal domain"/>
    <property type="match status" value="1"/>
</dbReference>
<dbReference type="KEGG" id="samy:DB32_007923"/>
<name>A0A0F6SHN9_9BACT</name>
<gene>
    <name evidence="1" type="ORF">DB32_007923</name>
</gene>
<dbReference type="SUPFAM" id="SSF82171">
    <property type="entry name" value="DPP6 N-terminal domain-like"/>
    <property type="match status" value="1"/>
</dbReference>
<accession>A0A0F6SHN9</accession>
<keyword evidence="2" id="KW-1185">Reference proteome</keyword>